<evidence type="ECO:0000256" key="6">
    <source>
        <dbReference type="ARBA" id="ARBA00022918"/>
    </source>
</evidence>
<evidence type="ECO:0000256" key="4">
    <source>
        <dbReference type="ARBA" id="ARBA00022759"/>
    </source>
</evidence>
<dbReference type="InParanoid" id="A0A2I4C438"/>
<dbReference type="InterPro" id="IPR041373">
    <property type="entry name" value="RT_RNaseH"/>
</dbReference>
<protein>
    <submittedName>
        <fullName evidence="10">Uncharacterized protein LOC106525168</fullName>
    </submittedName>
</protein>
<evidence type="ECO:0000256" key="1">
    <source>
        <dbReference type="ARBA" id="ARBA00022679"/>
    </source>
</evidence>
<evidence type="ECO:0000313" key="9">
    <source>
        <dbReference type="Proteomes" id="UP000192220"/>
    </source>
</evidence>
<gene>
    <name evidence="10" type="primary">LOC106525168</name>
</gene>
<feature type="region of interest" description="Disordered" evidence="7">
    <location>
        <begin position="105"/>
        <end position="158"/>
    </location>
</feature>
<keyword evidence="2" id="KW-0548">Nucleotidyltransferase</keyword>
<dbReference type="InterPro" id="IPR043502">
    <property type="entry name" value="DNA/RNA_pol_sf"/>
</dbReference>
<evidence type="ECO:0000256" key="3">
    <source>
        <dbReference type="ARBA" id="ARBA00022722"/>
    </source>
</evidence>
<dbReference type="Pfam" id="PF17917">
    <property type="entry name" value="RT_RNaseH"/>
    <property type="match status" value="1"/>
</dbReference>
<dbReference type="GO" id="GO:0003964">
    <property type="term" value="F:RNA-directed DNA polymerase activity"/>
    <property type="evidence" value="ECO:0007669"/>
    <property type="project" value="UniProtKB-KW"/>
</dbReference>
<feature type="domain" description="Reverse transcriptase RNase H-like" evidence="8">
    <location>
        <begin position="260"/>
        <end position="330"/>
    </location>
</feature>
<dbReference type="RefSeq" id="XP_013874757.1">
    <property type="nucleotide sequence ID" value="XM_014019303.1"/>
</dbReference>
<keyword evidence="9" id="KW-1185">Reference proteome</keyword>
<keyword evidence="4" id="KW-0255">Endonuclease</keyword>
<dbReference type="OrthoDB" id="7756796at2759"/>
<evidence type="ECO:0000256" key="5">
    <source>
        <dbReference type="ARBA" id="ARBA00022801"/>
    </source>
</evidence>
<evidence type="ECO:0000256" key="2">
    <source>
        <dbReference type="ARBA" id="ARBA00022695"/>
    </source>
</evidence>
<evidence type="ECO:0000256" key="7">
    <source>
        <dbReference type="SAM" id="MobiDB-lite"/>
    </source>
</evidence>
<feature type="region of interest" description="Disordered" evidence="7">
    <location>
        <begin position="171"/>
        <end position="197"/>
    </location>
</feature>
<dbReference type="GO" id="GO:0004519">
    <property type="term" value="F:endonuclease activity"/>
    <property type="evidence" value="ECO:0007669"/>
    <property type="project" value="UniProtKB-KW"/>
</dbReference>
<keyword evidence="3" id="KW-0540">Nuclease</keyword>
<dbReference type="SUPFAM" id="SSF56672">
    <property type="entry name" value="DNA/RNA polymerases"/>
    <property type="match status" value="1"/>
</dbReference>
<evidence type="ECO:0000259" key="8">
    <source>
        <dbReference type="Pfam" id="PF17917"/>
    </source>
</evidence>
<proteinExistence type="predicted"/>
<keyword evidence="1" id="KW-0808">Transferase</keyword>
<dbReference type="Proteomes" id="UP000192220">
    <property type="component" value="Unplaced"/>
</dbReference>
<dbReference type="AlphaFoldDB" id="A0A2I4C438"/>
<sequence>MALAELGAQVLAESPLLPLLNEIRLTADYILRASHSVALSLGRGMASTMVAQRHLWLTLSDIPDRDRATYLDEPVMAAGLFGQSLEVIQAKFELRKKQAEALRCIIPRRDSRPKTSTQKPATQPPPVKRTVLPGSLGTQPPQPHNHGQPPPTSRLGARAPLRVFRKARCLGGRRRSPPNCGTVTAGTSGPGRHPAPRSRLQSICLRFCRTFRLWVFLCALRHRHRKLTITASCMKALSSWREPGLLCRGSPIGRVSFRKVVSTDASLVGWGALCDGAAVSGVWTLKQSRLHINCLELLAVLLALKQFCPVLQNQHVLIRTDNTTVVSYINRQGGTRSLPLLELSHTLLQWCNVHFLSIRATHVPGRLNLGPDLLSRGRPMVREWRLHPSVVDQIWTMFGRAAVDLFATGANTHCPLFFSITDQNAPLGVDALAHPWPNVLLYAFPPVEMILPVLERVRRQRLSLILMAPHWPAKCWYAEIISLLAAQPWQLPLHQDLLSQAGGGGIFHPHPELWRLHAYLLKGPAC</sequence>
<evidence type="ECO:0000313" key="10">
    <source>
        <dbReference type="RefSeq" id="XP_013874757.1"/>
    </source>
</evidence>
<keyword evidence="5" id="KW-0378">Hydrolase</keyword>
<keyword evidence="6" id="KW-0695">RNA-directed DNA polymerase</keyword>
<dbReference type="PANTHER" id="PTHR33050:SF7">
    <property type="entry name" value="RIBONUCLEASE H"/>
    <property type="match status" value="1"/>
</dbReference>
<dbReference type="InterPro" id="IPR052055">
    <property type="entry name" value="Hepadnavirus_pol/RT"/>
</dbReference>
<dbReference type="KEGG" id="alim:106525168"/>
<dbReference type="GeneID" id="106525168"/>
<dbReference type="CDD" id="cd09275">
    <property type="entry name" value="RNase_HI_RT_DIRS1"/>
    <property type="match status" value="1"/>
</dbReference>
<dbReference type="PANTHER" id="PTHR33050">
    <property type="entry name" value="REVERSE TRANSCRIPTASE DOMAIN-CONTAINING PROTEIN"/>
    <property type="match status" value="1"/>
</dbReference>
<dbReference type="GO" id="GO:0016787">
    <property type="term" value="F:hydrolase activity"/>
    <property type="evidence" value="ECO:0007669"/>
    <property type="project" value="UniProtKB-KW"/>
</dbReference>
<name>A0A2I4C438_AUSLI</name>
<accession>A0A2I4C438</accession>
<reference evidence="10" key="1">
    <citation type="submission" date="2025-08" db="UniProtKB">
        <authorList>
            <consortium name="RefSeq"/>
        </authorList>
    </citation>
    <scope>IDENTIFICATION</scope>
    <source>
        <strain evidence="10">Quisiro</strain>
        <tissue evidence="10">Liver</tissue>
    </source>
</reference>
<feature type="compositionally biased region" description="Pro residues" evidence="7">
    <location>
        <begin position="140"/>
        <end position="152"/>
    </location>
</feature>
<organism evidence="9 10">
    <name type="scientific">Austrofundulus limnaeus</name>
    <name type="common">Annual killifish</name>
    <dbReference type="NCBI Taxonomy" id="52670"/>
    <lineage>
        <taxon>Eukaryota</taxon>
        <taxon>Metazoa</taxon>
        <taxon>Chordata</taxon>
        <taxon>Craniata</taxon>
        <taxon>Vertebrata</taxon>
        <taxon>Euteleostomi</taxon>
        <taxon>Actinopterygii</taxon>
        <taxon>Neopterygii</taxon>
        <taxon>Teleostei</taxon>
        <taxon>Neoteleostei</taxon>
        <taxon>Acanthomorphata</taxon>
        <taxon>Ovalentaria</taxon>
        <taxon>Atherinomorphae</taxon>
        <taxon>Cyprinodontiformes</taxon>
        <taxon>Rivulidae</taxon>
        <taxon>Austrofundulus</taxon>
    </lineage>
</organism>